<gene>
    <name evidence="1" type="ORF">NTEN_LOCUS782</name>
</gene>
<evidence type="ECO:0000313" key="1">
    <source>
        <dbReference type="EMBL" id="CAA9993941.1"/>
    </source>
</evidence>
<evidence type="ECO:0000313" key="2">
    <source>
        <dbReference type="Proteomes" id="UP000479000"/>
    </source>
</evidence>
<keyword evidence="2" id="KW-1185">Reference proteome</keyword>
<proteinExistence type="predicted"/>
<reference evidence="1 2" key="1">
    <citation type="submission" date="2020-02" db="EMBL/GenBank/DDBJ databases">
        <authorList>
            <person name="Ferguson B K."/>
        </authorList>
    </citation>
    <scope>NUCLEOTIDE SEQUENCE [LARGE SCALE GENOMIC DNA]</scope>
</reference>
<dbReference type="AlphaFoldDB" id="A0A6H5FWN8"/>
<accession>A0A6H5FWN8</accession>
<dbReference type="EMBL" id="CADCXU010001384">
    <property type="protein sequence ID" value="CAA9993941.1"/>
    <property type="molecule type" value="Genomic_DNA"/>
</dbReference>
<feature type="non-terminal residue" evidence="1">
    <location>
        <position position="157"/>
    </location>
</feature>
<organism evidence="1 2">
    <name type="scientific">Nesidiocoris tenuis</name>
    <dbReference type="NCBI Taxonomy" id="355587"/>
    <lineage>
        <taxon>Eukaryota</taxon>
        <taxon>Metazoa</taxon>
        <taxon>Ecdysozoa</taxon>
        <taxon>Arthropoda</taxon>
        <taxon>Hexapoda</taxon>
        <taxon>Insecta</taxon>
        <taxon>Pterygota</taxon>
        <taxon>Neoptera</taxon>
        <taxon>Paraneoptera</taxon>
        <taxon>Hemiptera</taxon>
        <taxon>Heteroptera</taxon>
        <taxon>Panheteroptera</taxon>
        <taxon>Cimicomorpha</taxon>
        <taxon>Miridae</taxon>
        <taxon>Dicyphina</taxon>
        <taxon>Nesidiocoris</taxon>
    </lineage>
</organism>
<sequence>MLMWCLECMVVACQHGPPSVSDLGGLSETRRLKVISGPGKVQSSPIATSDIALLFFEASETKHSIPHRILGSWRERRNELCFLRQLEEDGSEQLCEVLLIFLEAVERTLLLDYFLDTQVGCQLKDAPAKGVLSRAPSWLEKSLYLSAQLPDKPKEHK</sequence>
<name>A0A6H5FWN8_9HEMI</name>
<dbReference type="Proteomes" id="UP000479000">
    <property type="component" value="Unassembled WGS sequence"/>
</dbReference>
<protein>
    <submittedName>
        <fullName evidence="1">Uncharacterized protein</fullName>
    </submittedName>
</protein>